<dbReference type="OrthoDB" id="3873701at2"/>
<accession>A0A3M0ICF9</accession>
<reference evidence="2 3" key="1">
    <citation type="submission" date="2017-11" db="EMBL/GenBank/DDBJ databases">
        <title>Draft genome of actinobacteria isolated from guarana (Paullinia cupana (Mart.) Ducke.</title>
        <authorList>
            <person name="Siqueira K.A."/>
            <person name="Liotti R.G."/>
            <person name="Mendes T.A.O."/>
            <person name="Soares M.A."/>
        </authorList>
    </citation>
    <scope>NUCLEOTIDE SEQUENCE [LARGE SCALE GENOMIC DNA]</scope>
    <source>
        <strain evidence="2 3">193</strain>
    </source>
</reference>
<comment type="caution">
    <text evidence="2">The sequence shown here is derived from an EMBL/GenBank/DDBJ whole genome shotgun (WGS) entry which is preliminary data.</text>
</comment>
<sequence length="208" mass="21053">MGRNPELKGRAARLARLFPAGRARAARTPFVFLVVLLLGGGLIGLLVLNSALSEGSFRLDDLQKRTKSLTDEEQALRRDIDAYSAPDALQRRARELGMVPGGDPAFLGRDGTVKGVPSPAARQSAVRSPAPRPPEALTTAGASASPAAPGASPVVPYAGPDSPRVSPSGQAAAQATPTAGPTAPASLASAPAAPSSAPRSVSTPTPGR</sequence>
<dbReference type="RefSeq" id="WP_121887928.1">
    <property type="nucleotide sequence ID" value="NZ_PENI01000002.1"/>
</dbReference>
<name>A0A3M0ICF9_9ACTN</name>
<keyword evidence="3" id="KW-1185">Reference proteome</keyword>
<protein>
    <recommendedName>
        <fullName evidence="4">Septum formation initiator</fullName>
    </recommendedName>
</protein>
<evidence type="ECO:0000313" key="3">
    <source>
        <dbReference type="Proteomes" id="UP000270471"/>
    </source>
</evidence>
<dbReference type="EMBL" id="PENI01000002">
    <property type="protein sequence ID" value="RMB87221.1"/>
    <property type="molecule type" value="Genomic_DNA"/>
</dbReference>
<dbReference type="Proteomes" id="UP000270471">
    <property type="component" value="Unassembled WGS sequence"/>
</dbReference>
<evidence type="ECO:0000313" key="2">
    <source>
        <dbReference type="EMBL" id="RMB87221.1"/>
    </source>
</evidence>
<evidence type="ECO:0000256" key="1">
    <source>
        <dbReference type="SAM" id="MobiDB-lite"/>
    </source>
</evidence>
<gene>
    <name evidence="2" type="ORF">CTZ28_04680</name>
</gene>
<evidence type="ECO:0008006" key="4">
    <source>
        <dbReference type="Google" id="ProtNLM"/>
    </source>
</evidence>
<proteinExistence type="predicted"/>
<feature type="compositionally biased region" description="Low complexity" evidence="1">
    <location>
        <begin position="140"/>
        <end position="208"/>
    </location>
</feature>
<feature type="region of interest" description="Disordered" evidence="1">
    <location>
        <begin position="100"/>
        <end position="208"/>
    </location>
</feature>
<organism evidence="2 3">
    <name type="scientific">Streptomyces shenzhenensis</name>
    <dbReference type="NCBI Taxonomy" id="943815"/>
    <lineage>
        <taxon>Bacteria</taxon>
        <taxon>Bacillati</taxon>
        <taxon>Actinomycetota</taxon>
        <taxon>Actinomycetes</taxon>
        <taxon>Kitasatosporales</taxon>
        <taxon>Streptomycetaceae</taxon>
        <taxon>Streptomyces</taxon>
    </lineage>
</organism>
<dbReference type="AlphaFoldDB" id="A0A3M0ICF9"/>